<dbReference type="GO" id="GO:0000272">
    <property type="term" value="P:polysaccharide catabolic process"/>
    <property type="evidence" value="ECO:0007669"/>
    <property type="project" value="UniProtKB-KW"/>
</dbReference>
<dbReference type="InterPro" id="IPR036116">
    <property type="entry name" value="FN3_sf"/>
</dbReference>
<dbReference type="InterPro" id="IPR003961">
    <property type="entry name" value="FN3_dom"/>
</dbReference>
<dbReference type="SMART" id="SM00636">
    <property type="entry name" value="Glyco_18"/>
    <property type="match status" value="1"/>
</dbReference>
<evidence type="ECO:0000256" key="1">
    <source>
        <dbReference type="ARBA" id="ARBA00000822"/>
    </source>
</evidence>
<sequence length="481" mass="51385">MLTGLAGPAQADDSAHPGAPVAVEITDTTVTLSWTPPTAPGEILHYQVVKNGGTNIGTTTGTTFTVTGLIPNRVYSFAAVAVPRTGHPASSVHTRVRTTGTTPPMPAKPVVMGVFTEKGSHERGFHVKDLVTGGSAAKLTHLTYGYGTVDGGRCGIGDEHAALERSFTAGNSVSGQADTASQPLRGYLNQLRALKNRQPQLKLLWSFGGPGQNVDWTAARQNPAAFAASCARLLDDPRWAGLFDGIDLAVEFERCQSACPPGGPTTITPLVRELRSAVGGGRLLTVTIGRWGPAKQSYTESDLPRAAAHVDWYNVKTFDYYHPLDDMWVPKLAPHAPLNSSWDIWEWGRDVHSDMWNLTEKGIHPNKLIAGIPTHAWGWKNVTRDPWSGWLRSTEPADGAFGPGLDDYRTVKPRCAPTGELGKTAVAHCGSEYWTYDTPATVTGKVAYLKENGMGGAFLSNLRGDTAGGELLTALTSALAP</sequence>
<dbReference type="InterPro" id="IPR017853">
    <property type="entry name" value="GH"/>
</dbReference>
<dbReference type="InterPro" id="IPR013783">
    <property type="entry name" value="Ig-like_fold"/>
</dbReference>
<dbReference type="GO" id="GO:0008843">
    <property type="term" value="F:endochitinase activity"/>
    <property type="evidence" value="ECO:0007669"/>
    <property type="project" value="UniProtKB-EC"/>
</dbReference>
<keyword evidence="9" id="KW-1185">Reference proteome</keyword>
<comment type="caution">
    <text evidence="8">The sequence shown here is derived from an EMBL/GenBank/DDBJ whole genome shotgun (WGS) entry which is preliminary data.</text>
</comment>
<dbReference type="PANTHER" id="PTHR11177:SF317">
    <property type="entry name" value="CHITINASE 12-RELATED"/>
    <property type="match status" value="1"/>
</dbReference>
<comment type="catalytic activity">
    <reaction evidence="1">
        <text>Random endo-hydrolysis of N-acetyl-beta-D-glucosaminide (1-&gt;4)-beta-linkages in chitin and chitodextrins.</text>
        <dbReference type="EC" id="3.2.1.14"/>
    </reaction>
</comment>
<keyword evidence="5" id="KW-0624">Polysaccharide degradation</keyword>
<evidence type="ECO:0000256" key="3">
    <source>
        <dbReference type="ARBA" id="ARBA00023024"/>
    </source>
</evidence>
<dbReference type="SUPFAM" id="SSF51445">
    <property type="entry name" value="(Trans)glycosidases"/>
    <property type="match status" value="1"/>
</dbReference>
<dbReference type="GO" id="GO:0008061">
    <property type="term" value="F:chitin binding"/>
    <property type="evidence" value="ECO:0007669"/>
    <property type="project" value="InterPro"/>
</dbReference>
<dbReference type="Pfam" id="PF00041">
    <property type="entry name" value="fn3"/>
    <property type="match status" value="1"/>
</dbReference>
<dbReference type="Proteomes" id="UP000630936">
    <property type="component" value="Unassembled WGS sequence"/>
</dbReference>
<evidence type="ECO:0000313" key="8">
    <source>
        <dbReference type="EMBL" id="GGZ33428.1"/>
    </source>
</evidence>
<dbReference type="InterPro" id="IPR029070">
    <property type="entry name" value="Chitinase_insertion_sf"/>
</dbReference>
<dbReference type="PROSITE" id="PS51910">
    <property type="entry name" value="GH18_2"/>
    <property type="match status" value="1"/>
</dbReference>
<feature type="domain" description="GH18" evidence="7">
    <location>
        <begin position="109"/>
        <end position="481"/>
    </location>
</feature>
<dbReference type="Gene3D" id="2.60.40.10">
    <property type="entry name" value="Immunoglobulins"/>
    <property type="match status" value="1"/>
</dbReference>
<dbReference type="SUPFAM" id="SSF49265">
    <property type="entry name" value="Fibronectin type III"/>
    <property type="match status" value="1"/>
</dbReference>
<dbReference type="AlphaFoldDB" id="A0A918Q4F4"/>
<evidence type="ECO:0000313" key="9">
    <source>
        <dbReference type="Proteomes" id="UP000630936"/>
    </source>
</evidence>
<proteinExistence type="predicted"/>
<protein>
    <recommendedName>
        <fullName evidence="2">chitinase</fullName>
        <ecNumber evidence="2">3.2.1.14</ecNumber>
    </recommendedName>
</protein>
<keyword evidence="3" id="KW-0146">Chitin degradation</keyword>
<dbReference type="Pfam" id="PF00704">
    <property type="entry name" value="Glyco_hydro_18"/>
    <property type="match status" value="1"/>
</dbReference>
<dbReference type="InterPro" id="IPR050314">
    <property type="entry name" value="Glycosyl_Hydrlase_18"/>
</dbReference>
<organism evidence="8 9">
    <name type="scientific">Streptomyces inusitatus</name>
    <dbReference type="NCBI Taxonomy" id="68221"/>
    <lineage>
        <taxon>Bacteria</taxon>
        <taxon>Bacillati</taxon>
        <taxon>Actinomycetota</taxon>
        <taxon>Actinomycetes</taxon>
        <taxon>Kitasatosporales</taxon>
        <taxon>Streptomycetaceae</taxon>
        <taxon>Streptomyces</taxon>
    </lineage>
</organism>
<reference evidence="8" key="2">
    <citation type="submission" date="2020-09" db="EMBL/GenBank/DDBJ databases">
        <authorList>
            <person name="Sun Q."/>
            <person name="Ohkuma M."/>
        </authorList>
    </citation>
    <scope>NUCLEOTIDE SEQUENCE</scope>
    <source>
        <strain evidence="8">JCM 4988</strain>
    </source>
</reference>
<dbReference type="EMBL" id="BMWG01000007">
    <property type="protein sequence ID" value="GGZ33428.1"/>
    <property type="molecule type" value="Genomic_DNA"/>
</dbReference>
<dbReference type="EC" id="3.2.1.14" evidence="2"/>
<name>A0A918Q4F4_9ACTN</name>
<reference evidence="8" key="1">
    <citation type="journal article" date="2014" name="Int. J. Syst. Evol. Microbiol.">
        <title>Complete genome sequence of Corynebacterium casei LMG S-19264T (=DSM 44701T), isolated from a smear-ripened cheese.</title>
        <authorList>
            <consortium name="US DOE Joint Genome Institute (JGI-PGF)"/>
            <person name="Walter F."/>
            <person name="Albersmeier A."/>
            <person name="Kalinowski J."/>
            <person name="Ruckert C."/>
        </authorList>
    </citation>
    <scope>NUCLEOTIDE SEQUENCE</scope>
    <source>
        <strain evidence="8">JCM 4988</strain>
    </source>
</reference>
<dbReference type="InterPro" id="IPR001223">
    <property type="entry name" value="Glyco_hydro18_cat"/>
</dbReference>
<keyword evidence="4" id="KW-0326">Glycosidase</keyword>
<evidence type="ECO:0000256" key="4">
    <source>
        <dbReference type="ARBA" id="ARBA00023295"/>
    </source>
</evidence>
<evidence type="ECO:0000259" key="7">
    <source>
        <dbReference type="PROSITE" id="PS51910"/>
    </source>
</evidence>
<gene>
    <name evidence="8" type="ORF">GCM10010387_29460</name>
</gene>
<dbReference type="PANTHER" id="PTHR11177">
    <property type="entry name" value="CHITINASE"/>
    <property type="match status" value="1"/>
</dbReference>
<evidence type="ECO:0000256" key="2">
    <source>
        <dbReference type="ARBA" id="ARBA00012729"/>
    </source>
</evidence>
<dbReference type="CDD" id="cd00063">
    <property type="entry name" value="FN3"/>
    <property type="match status" value="1"/>
</dbReference>
<keyword evidence="5" id="KW-0119">Carbohydrate metabolism</keyword>
<accession>A0A918Q4F4</accession>
<dbReference type="Gene3D" id="3.20.20.80">
    <property type="entry name" value="Glycosidases"/>
    <property type="match status" value="1"/>
</dbReference>
<dbReference type="Gene3D" id="3.10.50.10">
    <property type="match status" value="1"/>
</dbReference>
<evidence type="ECO:0000256" key="5">
    <source>
        <dbReference type="ARBA" id="ARBA00023326"/>
    </source>
</evidence>
<dbReference type="GO" id="GO:0006032">
    <property type="term" value="P:chitin catabolic process"/>
    <property type="evidence" value="ECO:0007669"/>
    <property type="project" value="UniProtKB-KW"/>
</dbReference>
<dbReference type="InterPro" id="IPR011583">
    <property type="entry name" value="Chitinase_II/V-like_cat"/>
</dbReference>
<dbReference type="PROSITE" id="PS50853">
    <property type="entry name" value="FN3"/>
    <property type="match status" value="1"/>
</dbReference>
<feature type="domain" description="Fibronectin type-III" evidence="6">
    <location>
        <begin position="16"/>
        <end position="105"/>
    </location>
</feature>
<dbReference type="SMART" id="SM00060">
    <property type="entry name" value="FN3"/>
    <property type="match status" value="1"/>
</dbReference>
<evidence type="ECO:0000259" key="6">
    <source>
        <dbReference type="PROSITE" id="PS50853"/>
    </source>
</evidence>
<keyword evidence="4" id="KW-0378">Hydrolase</keyword>